<dbReference type="Pfam" id="PF04304">
    <property type="entry name" value="DUF454"/>
    <property type="match status" value="1"/>
</dbReference>
<protein>
    <recommendedName>
        <fullName evidence="1">Inner membrane protein</fullName>
    </recommendedName>
</protein>
<dbReference type="AlphaFoldDB" id="A0A1B8HU36"/>
<keyword evidence="2" id="KW-0812">Transmembrane</keyword>
<accession>A0A1B8HU36</accession>
<dbReference type="PANTHER" id="PTHR35813:SF1">
    <property type="entry name" value="INNER MEMBRANE PROTEIN YBAN"/>
    <property type="match status" value="1"/>
</dbReference>
<keyword evidence="1" id="KW-0997">Cell inner membrane</keyword>
<keyword evidence="2" id="KW-1133">Transmembrane helix</keyword>
<evidence type="ECO:0000313" key="4">
    <source>
        <dbReference type="Proteomes" id="UP000092377"/>
    </source>
</evidence>
<dbReference type="Proteomes" id="UP000092377">
    <property type="component" value="Unassembled WGS sequence"/>
</dbReference>
<keyword evidence="4" id="KW-1185">Reference proteome</keyword>
<dbReference type="PIRSF" id="PIRSF016789">
    <property type="entry name" value="DUF454"/>
    <property type="match status" value="1"/>
</dbReference>
<sequence>MPFTRLLLLLSGWIAVVLATLGVVLPLLPTTPFLLLAAWCFSRSSPRFHHWLLYRSWFGGYIRHWQEHKGLPRKAKRRAVIVILVTFAVSLWLVKLIYIRLLLLLILACLLIFMLRLPETEEMPPQHPAASEEKPGKPED</sequence>
<dbReference type="GO" id="GO:0005886">
    <property type="term" value="C:plasma membrane"/>
    <property type="evidence" value="ECO:0007669"/>
    <property type="project" value="UniProtKB-SubCell"/>
</dbReference>
<evidence type="ECO:0000256" key="1">
    <source>
        <dbReference type="PIRNR" id="PIRNR016789"/>
    </source>
</evidence>
<evidence type="ECO:0000256" key="2">
    <source>
        <dbReference type="SAM" id="Phobius"/>
    </source>
</evidence>
<comment type="caution">
    <text evidence="3">The sequence shown here is derived from an EMBL/GenBank/DDBJ whole genome shotgun (WGS) entry which is preliminary data.</text>
</comment>
<keyword evidence="1 2" id="KW-0472">Membrane</keyword>
<keyword evidence="1" id="KW-1003">Cell membrane</keyword>
<evidence type="ECO:0000313" key="3">
    <source>
        <dbReference type="EMBL" id="OBU13393.1"/>
    </source>
</evidence>
<dbReference type="InterPro" id="IPR007401">
    <property type="entry name" value="DUF454"/>
</dbReference>
<name>A0A1B8HU36_9GAMM</name>
<dbReference type="NCBIfam" id="NF007818">
    <property type="entry name" value="PRK10527.1"/>
    <property type="match status" value="1"/>
</dbReference>
<dbReference type="EMBL" id="LZEY01000001">
    <property type="protein sequence ID" value="OBU13393.1"/>
    <property type="molecule type" value="Genomic_DNA"/>
</dbReference>
<dbReference type="RefSeq" id="WP_067398318.1">
    <property type="nucleotide sequence ID" value="NZ_LZEY01000001.1"/>
</dbReference>
<gene>
    <name evidence="3" type="ORF">AYY18_01215</name>
</gene>
<comment type="subcellular location">
    <subcellularLocation>
        <location evidence="1">Cell inner membrane</location>
        <topology evidence="1">Multi-pass membrane protein</topology>
    </subcellularLocation>
</comment>
<feature type="transmembrane region" description="Helical" evidence="2">
    <location>
        <begin position="101"/>
        <end position="118"/>
    </location>
</feature>
<feature type="transmembrane region" description="Helical" evidence="2">
    <location>
        <begin position="78"/>
        <end position="94"/>
    </location>
</feature>
<organism evidence="3 4">
    <name type="scientific">Morganella psychrotolerans</name>
    <dbReference type="NCBI Taxonomy" id="368603"/>
    <lineage>
        <taxon>Bacteria</taxon>
        <taxon>Pseudomonadati</taxon>
        <taxon>Pseudomonadota</taxon>
        <taxon>Gammaproteobacteria</taxon>
        <taxon>Enterobacterales</taxon>
        <taxon>Morganellaceae</taxon>
        <taxon>Morganella</taxon>
    </lineage>
</organism>
<dbReference type="OrthoDB" id="9816293at2"/>
<dbReference type="PANTHER" id="PTHR35813">
    <property type="entry name" value="INNER MEMBRANE PROTEIN YBAN"/>
    <property type="match status" value="1"/>
</dbReference>
<proteinExistence type="predicted"/>
<reference evidence="4" key="1">
    <citation type="submission" date="2016-06" db="EMBL/GenBank/DDBJ databases">
        <authorList>
            <person name="Butler K."/>
        </authorList>
    </citation>
    <scope>NUCLEOTIDE SEQUENCE [LARGE SCALE GENOMIC DNA]</scope>
    <source>
        <strain evidence="4">GCSL-Mp20</strain>
    </source>
</reference>